<organism evidence="2 3">
    <name type="scientific">Eumeta variegata</name>
    <name type="common">Bagworm moth</name>
    <name type="synonym">Eumeta japonica</name>
    <dbReference type="NCBI Taxonomy" id="151549"/>
    <lineage>
        <taxon>Eukaryota</taxon>
        <taxon>Metazoa</taxon>
        <taxon>Ecdysozoa</taxon>
        <taxon>Arthropoda</taxon>
        <taxon>Hexapoda</taxon>
        <taxon>Insecta</taxon>
        <taxon>Pterygota</taxon>
        <taxon>Neoptera</taxon>
        <taxon>Endopterygota</taxon>
        <taxon>Lepidoptera</taxon>
        <taxon>Glossata</taxon>
        <taxon>Ditrysia</taxon>
        <taxon>Tineoidea</taxon>
        <taxon>Psychidae</taxon>
        <taxon>Oiketicinae</taxon>
        <taxon>Eumeta</taxon>
    </lineage>
</organism>
<evidence type="ECO:0000313" key="3">
    <source>
        <dbReference type="Proteomes" id="UP000299102"/>
    </source>
</evidence>
<reference evidence="2 3" key="1">
    <citation type="journal article" date="2019" name="Commun. Biol.">
        <title>The bagworm genome reveals a unique fibroin gene that provides high tensile strength.</title>
        <authorList>
            <person name="Kono N."/>
            <person name="Nakamura H."/>
            <person name="Ohtoshi R."/>
            <person name="Tomita M."/>
            <person name="Numata K."/>
            <person name="Arakawa K."/>
        </authorList>
    </citation>
    <scope>NUCLEOTIDE SEQUENCE [LARGE SCALE GENOMIC DNA]</scope>
</reference>
<evidence type="ECO:0000313" key="2">
    <source>
        <dbReference type="EMBL" id="GBP71969.1"/>
    </source>
</evidence>
<dbReference type="Proteomes" id="UP000299102">
    <property type="component" value="Unassembled WGS sequence"/>
</dbReference>
<accession>A0A4C1YBF1</accession>
<comment type="caution">
    <text evidence="2">The sequence shown here is derived from an EMBL/GenBank/DDBJ whole genome shotgun (WGS) entry which is preliminary data.</text>
</comment>
<evidence type="ECO:0000256" key="1">
    <source>
        <dbReference type="SAM" id="MobiDB-lite"/>
    </source>
</evidence>
<name>A0A4C1YBF1_EUMVA</name>
<dbReference type="AlphaFoldDB" id="A0A4C1YBF1"/>
<protein>
    <submittedName>
        <fullName evidence="2">Protein HP-25 homolog 1</fullName>
    </submittedName>
</protein>
<feature type="region of interest" description="Disordered" evidence="1">
    <location>
        <begin position="49"/>
        <end position="82"/>
    </location>
</feature>
<proteinExistence type="predicted"/>
<dbReference type="STRING" id="151549.A0A4C1YBF1"/>
<sequence length="155" mass="16820">MAQNENAGEDKEGSGSAELAHCIICRKFTAAEFRALNSTTHDCLCDPKDSKSYPDVSRLPGPPGAKGEPGSPGVPGLPGLPGRKGNPLKLLANTFMWDKLSVSVGQISLKRLCKEFDSSSQVFRNTNGVFESNIPQCLNTLNYECHRWRYTDSGS</sequence>
<dbReference type="EMBL" id="BGZK01001128">
    <property type="protein sequence ID" value="GBP71969.1"/>
    <property type="molecule type" value="Genomic_DNA"/>
</dbReference>
<dbReference type="Gene3D" id="1.20.5.320">
    <property type="entry name" value="6-Phosphogluconate Dehydrogenase, domain 3"/>
    <property type="match status" value="1"/>
</dbReference>
<gene>
    <name evidence="2" type="ORF">EVAR_45283_1</name>
</gene>
<keyword evidence="3" id="KW-1185">Reference proteome</keyword>